<evidence type="ECO:0000256" key="1">
    <source>
        <dbReference type="SAM" id="MobiDB-lite"/>
    </source>
</evidence>
<evidence type="ECO:0000313" key="3">
    <source>
        <dbReference type="Proteomes" id="UP000290174"/>
    </source>
</evidence>
<reference evidence="2 3" key="1">
    <citation type="submission" date="2018-11" db="EMBL/GenBank/DDBJ databases">
        <title>Bradyrhizobium sp. nov., isolated from effective nodules of peanut in China.</title>
        <authorList>
            <person name="Li Y."/>
        </authorList>
    </citation>
    <scope>NUCLEOTIDE SEQUENCE [LARGE SCALE GENOMIC DNA]</scope>
    <source>
        <strain evidence="2 3">CCBAU 51770</strain>
    </source>
</reference>
<gene>
    <name evidence="2" type="ORF">EAS61_36180</name>
</gene>
<dbReference type="AlphaFoldDB" id="A0A4Q0Q7S2"/>
<name>A0A4Q0Q7S2_9BRAD</name>
<dbReference type="EMBL" id="RKMK01000058">
    <property type="protein sequence ID" value="RXG85431.1"/>
    <property type="molecule type" value="Genomic_DNA"/>
</dbReference>
<sequence>MKCTLEEGQCHPHIPSLRGALATKQSRVFPPRDSGLLRCARNDDVETVARQTPLSCPGRSAALLQRCAAEPGPMRQRMLGLLGPGSAQQRKRCSASGTREGVSHPPPLSLPHKYRVSSALNWP</sequence>
<evidence type="ECO:0000313" key="2">
    <source>
        <dbReference type="EMBL" id="RXG85431.1"/>
    </source>
</evidence>
<dbReference type="Proteomes" id="UP000290174">
    <property type="component" value="Unassembled WGS sequence"/>
</dbReference>
<protein>
    <submittedName>
        <fullName evidence="2">Uncharacterized protein</fullName>
    </submittedName>
</protein>
<organism evidence="2 3">
    <name type="scientific">Bradyrhizobium zhanjiangense</name>
    <dbReference type="NCBI Taxonomy" id="1325107"/>
    <lineage>
        <taxon>Bacteria</taxon>
        <taxon>Pseudomonadati</taxon>
        <taxon>Pseudomonadota</taxon>
        <taxon>Alphaproteobacteria</taxon>
        <taxon>Hyphomicrobiales</taxon>
        <taxon>Nitrobacteraceae</taxon>
        <taxon>Bradyrhizobium</taxon>
    </lineage>
</organism>
<proteinExistence type="predicted"/>
<feature type="region of interest" description="Disordered" evidence="1">
    <location>
        <begin position="83"/>
        <end position="123"/>
    </location>
</feature>
<accession>A0A4Q0Q7S2</accession>
<comment type="caution">
    <text evidence="2">The sequence shown here is derived from an EMBL/GenBank/DDBJ whole genome shotgun (WGS) entry which is preliminary data.</text>
</comment>